<dbReference type="AlphaFoldDB" id="A0A6C0AZM1"/>
<name>A0A6C0AZM1_9ZZZZ</name>
<dbReference type="EMBL" id="MN739039">
    <property type="protein sequence ID" value="QHS84984.1"/>
    <property type="molecule type" value="Genomic_DNA"/>
</dbReference>
<proteinExistence type="predicted"/>
<reference evidence="1" key="1">
    <citation type="journal article" date="2020" name="Nature">
        <title>Giant virus diversity and host interactions through global metagenomics.</title>
        <authorList>
            <person name="Schulz F."/>
            <person name="Roux S."/>
            <person name="Paez-Espino D."/>
            <person name="Jungbluth S."/>
            <person name="Walsh D.A."/>
            <person name="Denef V.J."/>
            <person name="McMahon K.D."/>
            <person name="Konstantinidis K.T."/>
            <person name="Eloe-Fadrosh E.A."/>
            <person name="Kyrpides N.C."/>
            <person name="Woyke T."/>
        </authorList>
    </citation>
    <scope>NUCLEOTIDE SEQUENCE</scope>
    <source>
        <strain evidence="1">GVMAG-M-3300009182-67</strain>
    </source>
</reference>
<sequence length="33" mass="3687">MTQGKKLVLPPPPSKSLEFGLEQTKLFMQSNVL</sequence>
<evidence type="ECO:0000313" key="1">
    <source>
        <dbReference type="EMBL" id="QHS84984.1"/>
    </source>
</evidence>
<protein>
    <submittedName>
        <fullName evidence="1">Uncharacterized protein</fullName>
    </submittedName>
</protein>
<organism evidence="1">
    <name type="scientific">viral metagenome</name>
    <dbReference type="NCBI Taxonomy" id="1070528"/>
    <lineage>
        <taxon>unclassified sequences</taxon>
        <taxon>metagenomes</taxon>
        <taxon>organismal metagenomes</taxon>
    </lineage>
</organism>
<accession>A0A6C0AZM1</accession>